<reference evidence="2" key="1">
    <citation type="submission" date="2016-10" db="EMBL/GenBank/DDBJ databases">
        <authorList>
            <person name="Varghese N."/>
            <person name="Submissions S."/>
        </authorList>
    </citation>
    <scope>NUCLEOTIDE SEQUENCE [LARGE SCALE GENOMIC DNA]</scope>
    <source>
        <strain evidence="2">CGMCC 1.10119</strain>
    </source>
</reference>
<name>A0A1G9P7Q5_9EURY</name>
<dbReference type="Gene3D" id="3.90.79.10">
    <property type="entry name" value="Nucleoside Triphosphate Pyrophosphohydrolase"/>
    <property type="match status" value="1"/>
</dbReference>
<proteinExistence type="predicted"/>
<keyword evidence="2" id="KW-1185">Reference proteome</keyword>
<dbReference type="SUPFAM" id="SSF55811">
    <property type="entry name" value="Nudix"/>
    <property type="match status" value="1"/>
</dbReference>
<dbReference type="AlphaFoldDB" id="A0A1G9P7Q5"/>
<sequence length="168" mass="18480">MDPIFDPEQLRTDADVAFCDERTVDDRADVDYFAGIGGLVAVGITNHDGAVLLLNSPHGWRLPYGPVGDDEDWLAAGRRLAETLTGVDCATDRVERVTRVARSTEDGDHEATSFDVVLRMEPVDGEPLGDDPAFGPWETVELGWFDSVPSDAYWDHGDAVDDIERFVD</sequence>
<dbReference type="EMBL" id="FNHL01000001">
    <property type="protein sequence ID" value="SDL94744.1"/>
    <property type="molecule type" value="Genomic_DNA"/>
</dbReference>
<gene>
    <name evidence="1" type="ORF">SAMN04487949_0272</name>
</gene>
<evidence type="ECO:0000313" key="2">
    <source>
        <dbReference type="Proteomes" id="UP000199451"/>
    </source>
</evidence>
<organism evidence="1 2">
    <name type="scientific">Halogranum gelatinilyticum</name>
    <dbReference type="NCBI Taxonomy" id="660521"/>
    <lineage>
        <taxon>Archaea</taxon>
        <taxon>Methanobacteriati</taxon>
        <taxon>Methanobacteriota</taxon>
        <taxon>Stenosarchaea group</taxon>
        <taxon>Halobacteria</taxon>
        <taxon>Halobacteriales</taxon>
        <taxon>Haloferacaceae</taxon>
    </lineage>
</organism>
<protein>
    <submittedName>
        <fullName evidence="1">Uncharacterized protein</fullName>
    </submittedName>
</protein>
<dbReference type="RefSeq" id="WP_089693323.1">
    <property type="nucleotide sequence ID" value="NZ_FNHL01000001.1"/>
</dbReference>
<accession>A0A1G9P7Q5</accession>
<dbReference type="InterPro" id="IPR015797">
    <property type="entry name" value="NUDIX_hydrolase-like_dom_sf"/>
</dbReference>
<dbReference type="OrthoDB" id="195398at2157"/>
<dbReference type="Proteomes" id="UP000199451">
    <property type="component" value="Unassembled WGS sequence"/>
</dbReference>
<evidence type="ECO:0000313" key="1">
    <source>
        <dbReference type="EMBL" id="SDL94744.1"/>
    </source>
</evidence>